<dbReference type="GO" id="GO:0005886">
    <property type="term" value="C:plasma membrane"/>
    <property type="evidence" value="ECO:0007669"/>
    <property type="project" value="UniProtKB-SubCell"/>
</dbReference>
<evidence type="ECO:0000256" key="2">
    <source>
        <dbReference type="ARBA" id="ARBA00022475"/>
    </source>
</evidence>
<keyword evidence="6" id="KW-0472">Membrane</keyword>
<keyword evidence="3 7" id="KW-0997">Cell inner membrane</keyword>
<dbReference type="InterPro" id="IPR010656">
    <property type="entry name" value="DctM"/>
</dbReference>
<dbReference type="Proteomes" id="UP000885680">
    <property type="component" value="Unassembled WGS sequence"/>
</dbReference>
<evidence type="ECO:0000256" key="6">
    <source>
        <dbReference type="ARBA" id="ARBA00023136"/>
    </source>
</evidence>
<keyword evidence="2" id="KW-1003">Cell membrane</keyword>
<evidence type="ECO:0000313" key="10">
    <source>
        <dbReference type="Proteomes" id="UP000885680"/>
    </source>
</evidence>
<name>A0A9C9NDP6_9HYPH</name>
<evidence type="ECO:0000256" key="7">
    <source>
        <dbReference type="RuleBase" id="RU369079"/>
    </source>
</evidence>
<evidence type="ECO:0000313" key="9">
    <source>
        <dbReference type="EMBL" id="HET99936.1"/>
    </source>
</evidence>
<dbReference type="PANTHER" id="PTHR33362">
    <property type="entry name" value="SIALIC ACID TRAP TRANSPORTER PERMEASE PROTEIN SIAT-RELATED"/>
    <property type="match status" value="1"/>
</dbReference>
<evidence type="ECO:0000259" key="8">
    <source>
        <dbReference type="Pfam" id="PF06808"/>
    </source>
</evidence>
<reference evidence="9" key="1">
    <citation type="journal article" date="2020" name="mSystems">
        <title>Genome- and Community-Level Interaction Insights into Carbon Utilization and Element Cycling Functions of Hydrothermarchaeota in Hydrothermal Sediment.</title>
        <authorList>
            <person name="Zhou Z."/>
            <person name="Liu Y."/>
            <person name="Xu W."/>
            <person name="Pan J."/>
            <person name="Luo Z.H."/>
            <person name="Li M."/>
        </authorList>
    </citation>
    <scope>NUCLEOTIDE SEQUENCE</scope>
    <source>
        <strain evidence="9">HyVt-347</strain>
    </source>
</reference>
<evidence type="ECO:0000256" key="1">
    <source>
        <dbReference type="ARBA" id="ARBA00004429"/>
    </source>
</evidence>
<comment type="function">
    <text evidence="7">Part of the tripartite ATP-independent periplasmic (TRAP) transport system.</text>
</comment>
<dbReference type="InterPro" id="IPR004681">
    <property type="entry name" value="TRAP_DctM"/>
</dbReference>
<protein>
    <submittedName>
        <fullName evidence="9">TRAP transporter large permease subunit</fullName>
    </submittedName>
</protein>
<accession>A0A9C9NDP6</accession>
<proteinExistence type="predicted"/>
<sequence>MAELRLTLSIPLFIIAGEIMTSIAMTDRLLNFSCFLVGRLHGHRKDFVAALSVSTAIQRPIIPPSTPFIIFSALTNTSVSHRWRSSSFSHSARAFPQPRPRPHAWSRLRHPDERLQGNLHARHHHRRHRLESLHRDEAAVAVAYALLVGALVYRNLSLEVLWDILDRATRYWRSRSGP</sequence>
<keyword evidence="7" id="KW-0813">Transport</keyword>
<comment type="subcellular location">
    <subcellularLocation>
        <location evidence="1 7">Cell inner membrane</location>
        <topology evidence="1 7">Multi-pass membrane protein</topology>
    </subcellularLocation>
</comment>
<dbReference type="AlphaFoldDB" id="A0A9C9NDP6"/>
<dbReference type="Pfam" id="PF06808">
    <property type="entry name" value="DctM"/>
    <property type="match status" value="1"/>
</dbReference>
<evidence type="ECO:0000256" key="4">
    <source>
        <dbReference type="ARBA" id="ARBA00022692"/>
    </source>
</evidence>
<keyword evidence="4" id="KW-0812">Transmembrane</keyword>
<comment type="caution">
    <text evidence="9">The sequence shown here is derived from an EMBL/GenBank/DDBJ whole genome shotgun (WGS) entry which is preliminary data.</text>
</comment>
<evidence type="ECO:0000256" key="5">
    <source>
        <dbReference type="ARBA" id="ARBA00022989"/>
    </source>
</evidence>
<feature type="domain" description="TRAP C4-dicarboxylate transport system permease DctM subunit" evidence="8">
    <location>
        <begin position="7"/>
        <end position="42"/>
    </location>
</feature>
<keyword evidence="5" id="KW-1133">Transmembrane helix</keyword>
<gene>
    <name evidence="9" type="ORF">ENH89_06160</name>
</gene>
<dbReference type="EMBL" id="DRGN01000080">
    <property type="protein sequence ID" value="HET99936.1"/>
    <property type="molecule type" value="Genomic_DNA"/>
</dbReference>
<dbReference type="GO" id="GO:0022857">
    <property type="term" value="F:transmembrane transporter activity"/>
    <property type="evidence" value="ECO:0007669"/>
    <property type="project" value="UniProtKB-UniRule"/>
</dbReference>
<evidence type="ECO:0000256" key="3">
    <source>
        <dbReference type="ARBA" id="ARBA00022519"/>
    </source>
</evidence>
<organism evidence="9 10">
    <name type="scientific">Aurantimonas coralicida</name>
    <dbReference type="NCBI Taxonomy" id="182270"/>
    <lineage>
        <taxon>Bacteria</taxon>
        <taxon>Pseudomonadati</taxon>
        <taxon>Pseudomonadota</taxon>
        <taxon>Alphaproteobacteria</taxon>
        <taxon>Hyphomicrobiales</taxon>
        <taxon>Aurantimonadaceae</taxon>
        <taxon>Aurantimonas</taxon>
    </lineage>
</organism>